<evidence type="ECO:0000313" key="2">
    <source>
        <dbReference type="EMBL" id="TCJ15776.1"/>
    </source>
</evidence>
<proteinExistence type="predicted"/>
<evidence type="ECO:0000259" key="1">
    <source>
        <dbReference type="Pfam" id="PF22818"/>
    </source>
</evidence>
<dbReference type="AlphaFoldDB" id="A0A4R1BF19"/>
<dbReference type="InterPro" id="IPR054545">
    <property type="entry name" value="ApeI-like"/>
</dbReference>
<dbReference type="OrthoDB" id="9787658at2"/>
<accession>A0A4R1BF19</accession>
<dbReference type="Gene3D" id="3.10.129.10">
    <property type="entry name" value="Hotdog Thioesterase"/>
    <property type="match status" value="1"/>
</dbReference>
<dbReference type="RefSeq" id="WP_131445533.1">
    <property type="nucleotide sequence ID" value="NZ_SJZB01000022.1"/>
</dbReference>
<dbReference type="EMBL" id="SJZB01000022">
    <property type="protein sequence ID" value="TCJ15776.1"/>
    <property type="molecule type" value="Genomic_DNA"/>
</dbReference>
<evidence type="ECO:0000313" key="3">
    <source>
        <dbReference type="Proteomes" id="UP000295443"/>
    </source>
</evidence>
<reference evidence="2 3" key="1">
    <citation type="submission" date="2019-03" db="EMBL/GenBank/DDBJ databases">
        <title>Genome sequence of Thiobacillaceae bacterium LSR1, a sulfur-oxidizing bacterium isolated from freshwater sediment.</title>
        <authorList>
            <person name="Li S."/>
        </authorList>
    </citation>
    <scope>NUCLEOTIDE SEQUENCE [LARGE SCALE GENOMIC DNA]</scope>
    <source>
        <strain evidence="2 3">LSR1</strain>
    </source>
</reference>
<name>A0A4R1BF19_9PROT</name>
<gene>
    <name evidence="2" type="ORF">EZJ19_06025</name>
</gene>
<feature type="domain" description="ApeI dehydratase-like" evidence="1">
    <location>
        <begin position="5"/>
        <end position="94"/>
    </location>
</feature>
<protein>
    <submittedName>
        <fullName evidence="2">Beta-hydroxyacyl-ACP dehydratase</fullName>
    </submittedName>
</protein>
<keyword evidence="3" id="KW-1185">Reference proteome</keyword>
<dbReference type="Proteomes" id="UP000295443">
    <property type="component" value="Unassembled WGS sequence"/>
</dbReference>
<comment type="caution">
    <text evidence="2">The sequence shown here is derived from an EMBL/GenBank/DDBJ whole genome shotgun (WGS) entry which is preliminary data.</text>
</comment>
<dbReference type="Pfam" id="PF22818">
    <property type="entry name" value="ApeI-like"/>
    <property type="match status" value="1"/>
</dbReference>
<sequence>MTETAFVVPLPFEPDHPAFAGHFPGRPIIPGVQLIDRAQRLIEERHGLALGGLQVAKFLSPATPGEPLELAYRIENGGVSFEIHTGGRRVASGKFRAAEPGHP</sequence>
<organism evidence="2 3">
    <name type="scientific">Parasulfuritortus cantonensis</name>
    <dbReference type="NCBI Taxonomy" id="2528202"/>
    <lineage>
        <taxon>Bacteria</taxon>
        <taxon>Pseudomonadati</taxon>
        <taxon>Pseudomonadota</taxon>
        <taxon>Betaproteobacteria</taxon>
        <taxon>Nitrosomonadales</taxon>
        <taxon>Thiobacillaceae</taxon>
        <taxon>Parasulfuritortus</taxon>
    </lineage>
</organism>
<dbReference type="InterPro" id="IPR029069">
    <property type="entry name" value="HotDog_dom_sf"/>
</dbReference>
<dbReference type="SUPFAM" id="SSF54637">
    <property type="entry name" value="Thioesterase/thiol ester dehydrase-isomerase"/>
    <property type="match status" value="1"/>
</dbReference>